<gene>
    <name evidence="1" type="ORF">RchiOBHm_Chr1g0324911</name>
</gene>
<proteinExistence type="predicted"/>
<name>A0A2P6S9W9_ROSCH</name>
<dbReference type="EMBL" id="PDCK01000039">
    <property type="protein sequence ID" value="PRQ55471.1"/>
    <property type="molecule type" value="Genomic_DNA"/>
</dbReference>
<evidence type="ECO:0000313" key="1">
    <source>
        <dbReference type="EMBL" id="PRQ55471.1"/>
    </source>
</evidence>
<keyword evidence="2" id="KW-1185">Reference proteome</keyword>
<dbReference type="Gramene" id="PRQ55471">
    <property type="protein sequence ID" value="PRQ55471"/>
    <property type="gene ID" value="RchiOBHm_Chr1g0324911"/>
</dbReference>
<accession>A0A2P6S9W9</accession>
<reference evidence="1 2" key="1">
    <citation type="journal article" date="2018" name="Nat. Genet.">
        <title>The Rosa genome provides new insights in the design of modern roses.</title>
        <authorList>
            <person name="Bendahmane M."/>
        </authorList>
    </citation>
    <scope>NUCLEOTIDE SEQUENCE [LARGE SCALE GENOMIC DNA]</scope>
    <source>
        <strain evidence="2">cv. Old Blush</strain>
    </source>
</reference>
<dbReference type="AlphaFoldDB" id="A0A2P6S9W9"/>
<protein>
    <submittedName>
        <fullName evidence="1">Uncharacterized protein</fullName>
    </submittedName>
</protein>
<sequence length="78" mass="9196">MWESHITSYFEIFPNCDISCLLSESDCKSVTPNAHRVESHVRLRLPLNTAKKFQFGENQTRLNGFFFLRTHDEVFPDF</sequence>
<organism evidence="1 2">
    <name type="scientific">Rosa chinensis</name>
    <name type="common">China rose</name>
    <dbReference type="NCBI Taxonomy" id="74649"/>
    <lineage>
        <taxon>Eukaryota</taxon>
        <taxon>Viridiplantae</taxon>
        <taxon>Streptophyta</taxon>
        <taxon>Embryophyta</taxon>
        <taxon>Tracheophyta</taxon>
        <taxon>Spermatophyta</taxon>
        <taxon>Magnoliopsida</taxon>
        <taxon>eudicotyledons</taxon>
        <taxon>Gunneridae</taxon>
        <taxon>Pentapetalae</taxon>
        <taxon>rosids</taxon>
        <taxon>fabids</taxon>
        <taxon>Rosales</taxon>
        <taxon>Rosaceae</taxon>
        <taxon>Rosoideae</taxon>
        <taxon>Rosoideae incertae sedis</taxon>
        <taxon>Rosa</taxon>
    </lineage>
</organism>
<evidence type="ECO:0000313" key="2">
    <source>
        <dbReference type="Proteomes" id="UP000238479"/>
    </source>
</evidence>
<comment type="caution">
    <text evidence="1">The sequence shown here is derived from an EMBL/GenBank/DDBJ whole genome shotgun (WGS) entry which is preliminary data.</text>
</comment>
<dbReference type="Proteomes" id="UP000238479">
    <property type="component" value="Chromosome 1"/>
</dbReference>